<dbReference type="InterPro" id="IPR036291">
    <property type="entry name" value="NAD(P)-bd_dom_sf"/>
</dbReference>
<evidence type="ECO:0000256" key="1">
    <source>
        <dbReference type="ARBA" id="ARBA00007637"/>
    </source>
</evidence>
<evidence type="ECO:0000313" key="4">
    <source>
        <dbReference type="Proteomes" id="UP000178615"/>
    </source>
</evidence>
<dbReference type="PRINTS" id="PR01713">
    <property type="entry name" value="NUCEPIMERASE"/>
</dbReference>
<dbReference type="AlphaFoldDB" id="A0A1F4UN96"/>
<evidence type="ECO:0000259" key="2">
    <source>
        <dbReference type="Pfam" id="PF01370"/>
    </source>
</evidence>
<proteinExistence type="inferred from homology"/>
<organism evidence="3 4">
    <name type="scientific">candidate division WWE3 bacterium RBG_19FT_COMBO_34_6</name>
    <dbReference type="NCBI Taxonomy" id="1802612"/>
    <lineage>
        <taxon>Bacteria</taxon>
        <taxon>Katanobacteria</taxon>
    </lineage>
</organism>
<dbReference type="Gene3D" id="3.40.50.720">
    <property type="entry name" value="NAD(P)-binding Rossmann-like Domain"/>
    <property type="match status" value="1"/>
</dbReference>
<reference evidence="3 4" key="1">
    <citation type="journal article" date="2016" name="Nat. Commun.">
        <title>Thousands of microbial genomes shed light on interconnected biogeochemical processes in an aquifer system.</title>
        <authorList>
            <person name="Anantharaman K."/>
            <person name="Brown C.T."/>
            <person name="Hug L.A."/>
            <person name="Sharon I."/>
            <person name="Castelle C.J."/>
            <person name="Probst A.J."/>
            <person name="Thomas B.C."/>
            <person name="Singh A."/>
            <person name="Wilkins M.J."/>
            <person name="Karaoz U."/>
            <person name="Brodie E.L."/>
            <person name="Williams K.H."/>
            <person name="Hubbard S.S."/>
            <person name="Banfield J.F."/>
        </authorList>
    </citation>
    <scope>NUCLEOTIDE SEQUENCE [LARGE SCALE GENOMIC DNA]</scope>
</reference>
<dbReference type="SUPFAM" id="SSF51735">
    <property type="entry name" value="NAD(P)-binding Rossmann-fold domains"/>
    <property type="match status" value="1"/>
</dbReference>
<sequence>MKILVTGAAGFIGSNLSERLIDEGHEVIGIDAFTPYYSRVLKELNAQDIEKKGVKLYELDLVKDDISGLVKDIDIVYHLAAQPGISDTSPFEDYLNNNIIATQNLLKSVEKVPTLKFFVNISTSSVYGLDASKSEDEACEPASYYGVTKLAAEQLVLAKQREEVFQSCSLRLFSVYGERERPDKLYPRVFRSIFTDYKFPYFEGSEYHIRSYTYVGDVIDAFILVLNNLEKSNGKIFNIGLDNSITTGNALKIIEKVMGKPVKYERKPRRTGDQEKTVANIAKAREVLGYEPKTAPAEGFKRYGEWYQHKILPLIKDGKL</sequence>
<evidence type="ECO:0000313" key="3">
    <source>
        <dbReference type="EMBL" id="OGC46437.1"/>
    </source>
</evidence>
<dbReference type="EMBL" id="MEUV01000004">
    <property type="protein sequence ID" value="OGC46437.1"/>
    <property type="molecule type" value="Genomic_DNA"/>
</dbReference>
<comment type="caution">
    <text evidence="3">The sequence shown here is derived from an EMBL/GenBank/DDBJ whole genome shotgun (WGS) entry which is preliminary data.</text>
</comment>
<dbReference type="PANTHER" id="PTHR43000">
    <property type="entry name" value="DTDP-D-GLUCOSE 4,6-DEHYDRATASE-RELATED"/>
    <property type="match status" value="1"/>
</dbReference>
<feature type="domain" description="NAD-dependent epimerase/dehydratase" evidence="2">
    <location>
        <begin position="3"/>
        <end position="240"/>
    </location>
</feature>
<protein>
    <recommendedName>
        <fullName evidence="2">NAD-dependent epimerase/dehydratase domain-containing protein</fullName>
    </recommendedName>
</protein>
<comment type="similarity">
    <text evidence="1">Belongs to the NAD(P)-dependent epimerase/dehydratase family.</text>
</comment>
<gene>
    <name evidence="3" type="ORF">A2V49_02795</name>
</gene>
<dbReference type="Pfam" id="PF01370">
    <property type="entry name" value="Epimerase"/>
    <property type="match status" value="1"/>
</dbReference>
<dbReference type="InterPro" id="IPR001509">
    <property type="entry name" value="Epimerase_deHydtase"/>
</dbReference>
<name>A0A1F4UN96_UNCKA</name>
<accession>A0A1F4UN96</accession>
<dbReference type="Proteomes" id="UP000178615">
    <property type="component" value="Unassembled WGS sequence"/>
</dbReference>